<sequence>MMFLQQSVTCSHCDLYPMPLRQHCAISGVCLHHSARSLHAKGLAPGYYLTFCA</sequence>
<evidence type="ECO:0000313" key="2">
    <source>
        <dbReference type="Proteomes" id="UP000254602"/>
    </source>
</evidence>
<gene>
    <name evidence="1" type="ORF">NCTC7914_00122</name>
</gene>
<name>A0A379KDS2_PSEPU</name>
<evidence type="ECO:0000313" key="1">
    <source>
        <dbReference type="EMBL" id="SUD66095.1"/>
    </source>
</evidence>
<proteinExistence type="predicted"/>
<dbReference type="EMBL" id="UGUY01000001">
    <property type="protein sequence ID" value="SUD66095.1"/>
    <property type="molecule type" value="Genomic_DNA"/>
</dbReference>
<reference evidence="1 2" key="1">
    <citation type="submission" date="2018-06" db="EMBL/GenBank/DDBJ databases">
        <authorList>
            <consortium name="Pathogen Informatics"/>
            <person name="Doyle S."/>
        </authorList>
    </citation>
    <scope>NUCLEOTIDE SEQUENCE [LARGE SCALE GENOMIC DNA]</scope>
    <source>
        <strain evidence="1 2">NCTC7914</strain>
    </source>
</reference>
<accession>A0A379KDS2</accession>
<dbReference type="Proteomes" id="UP000254602">
    <property type="component" value="Unassembled WGS sequence"/>
</dbReference>
<dbReference type="AlphaFoldDB" id="A0A379KDS2"/>
<organism evidence="1 2">
    <name type="scientific">Pseudomonas putida</name>
    <name type="common">Arthrobacter siderocapsulatus</name>
    <dbReference type="NCBI Taxonomy" id="303"/>
    <lineage>
        <taxon>Bacteria</taxon>
        <taxon>Pseudomonadati</taxon>
        <taxon>Pseudomonadota</taxon>
        <taxon>Gammaproteobacteria</taxon>
        <taxon>Pseudomonadales</taxon>
        <taxon>Pseudomonadaceae</taxon>
        <taxon>Pseudomonas</taxon>
    </lineage>
</organism>
<protein>
    <submittedName>
        <fullName evidence="1">Uncharacterized protein</fullName>
    </submittedName>
</protein>